<keyword evidence="3" id="KW-0805">Transcription regulation</keyword>
<dbReference type="OrthoDB" id="2123952at2759"/>
<dbReference type="Pfam" id="PF04082">
    <property type="entry name" value="Fungal_trans"/>
    <property type="match status" value="1"/>
</dbReference>
<accession>A0A8H7W0D9</accession>
<protein>
    <recommendedName>
        <fullName evidence="12">Transcription factor domain-containing protein</fullName>
    </recommendedName>
</protein>
<sequence>MSSDSTVYLGTPIFYVSITYGDTSDAAVLLTPDDGQGGRKAGGQEGYWILYGGTCDGNNPCARCERNGLATCHYDIPVNVSKKDLKTTIGELQKYRQMSEEIFASLASGDQRSLVLQELQDGNTLEVIWGKLNGAIADQQTQQRLEQNKDDMEWVGDPVENTRADSRQNTEEEQDGEPWTRAMSDEVLIKHFLSLYFCWEYPIFATLSRQHFLVDYRAGRRRYCSSLLVNAILAIGCSLSGMHETDIGTDSNRHVSGQQLFDEAGRLLAKEDDTPQLTNVQALGILSIFELSCGNQHKSILYSGRSIRMAVEMGLHLDTLTSQFPQIELEVRSATIWGAFALDK</sequence>
<evidence type="ECO:0000256" key="1">
    <source>
        <dbReference type="ARBA" id="ARBA00022723"/>
    </source>
</evidence>
<proteinExistence type="predicted"/>
<keyword evidence="6" id="KW-0539">Nucleus</keyword>
<dbReference type="Proteomes" id="UP000664132">
    <property type="component" value="Unassembled WGS sequence"/>
</dbReference>
<dbReference type="AlphaFoldDB" id="A0A8H7W0D9"/>
<evidence type="ECO:0000259" key="9">
    <source>
        <dbReference type="Pfam" id="PF04082"/>
    </source>
</evidence>
<keyword evidence="1" id="KW-0479">Metal-binding</keyword>
<evidence type="ECO:0000256" key="2">
    <source>
        <dbReference type="ARBA" id="ARBA00022833"/>
    </source>
</evidence>
<dbReference type="GO" id="GO:0008270">
    <property type="term" value="F:zinc ion binding"/>
    <property type="evidence" value="ECO:0007669"/>
    <property type="project" value="InterPro"/>
</dbReference>
<dbReference type="PANTHER" id="PTHR31313">
    <property type="entry name" value="TY1 ENHANCER ACTIVATOR"/>
    <property type="match status" value="1"/>
</dbReference>
<feature type="region of interest" description="Disordered" evidence="7">
    <location>
        <begin position="150"/>
        <end position="179"/>
    </location>
</feature>
<dbReference type="Pfam" id="PF00172">
    <property type="entry name" value="Zn_clus"/>
    <property type="match status" value="1"/>
</dbReference>
<reference evidence="10" key="1">
    <citation type="submission" date="2021-02" db="EMBL/GenBank/DDBJ databases">
        <title>Genome sequence Cadophora malorum strain M34.</title>
        <authorList>
            <person name="Stefanovic E."/>
            <person name="Vu D."/>
            <person name="Scully C."/>
            <person name="Dijksterhuis J."/>
            <person name="Roader J."/>
            <person name="Houbraken J."/>
        </authorList>
    </citation>
    <scope>NUCLEOTIDE SEQUENCE</scope>
    <source>
        <strain evidence="10">M34</strain>
    </source>
</reference>
<dbReference type="GO" id="GO:0000981">
    <property type="term" value="F:DNA-binding transcription factor activity, RNA polymerase II-specific"/>
    <property type="evidence" value="ECO:0007669"/>
    <property type="project" value="InterPro"/>
</dbReference>
<feature type="domain" description="Xylanolytic transcriptional activator regulatory" evidence="9">
    <location>
        <begin position="193"/>
        <end position="344"/>
    </location>
</feature>
<feature type="domain" description="Zn(2)-C6 fungal-type" evidence="8">
    <location>
        <begin position="55"/>
        <end position="77"/>
    </location>
</feature>
<dbReference type="PANTHER" id="PTHR31313:SF4">
    <property type="entry name" value="CONIDIAL DEVELOPMENT PROTEIN FLUFFY"/>
    <property type="match status" value="1"/>
</dbReference>
<keyword evidence="11" id="KW-1185">Reference proteome</keyword>
<dbReference type="GO" id="GO:0003677">
    <property type="term" value="F:DNA binding"/>
    <property type="evidence" value="ECO:0007669"/>
    <property type="project" value="UniProtKB-KW"/>
</dbReference>
<evidence type="ECO:0008006" key="12">
    <source>
        <dbReference type="Google" id="ProtNLM"/>
    </source>
</evidence>
<keyword evidence="2" id="KW-0862">Zinc</keyword>
<evidence type="ECO:0000313" key="10">
    <source>
        <dbReference type="EMBL" id="KAG4413291.1"/>
    </source>
</evidence>
<dbReference type="EMBL" id="JAFJYH010000323">
    <property type="protein sequence ID" value="KAG4413291.1"/>
    <property type="molecule type" value="Genomic_DNA"/>
</dbReference>
<name>A0A8H7W0D9_9HELO</name>
<evidence type="ECO:0000256" key="3">
    <source>
        <dbReference type="ARBA" id="ARBA00023015"/>
    </source>
</evidence>
<evidence type="ECO:0000259" key="8">
    <source>
        <dbReference type="Pfam" id="PF00172"/>
    </source>
</evidence>
<organism evidence="10 11">
    <name type="scientific">Cadophora malorum</name>
    <dbReference type="NCBI Taxonomy" id="108018"/>
    <lineage>
        <taxon>Eukaryota</taxon>
        <taxon>Fungi</taxon>
        <taxon>Dikarya</taxon>
        <taxon>Ascomycota</taxon>
        <taxon>Pezizomycotina</taxon>
        <taxon>Leotiomycetes</taxon>
        <taxon>Helotiales</taxon>
        <taxon>Ploettnerulaceae</taxon>
        <taxon>Cadophora</taxon>
    </lineage>
</organism>
<dbReference type="InterPro" id="IPR001138">
    <property type="entry name" value="Zn2Cys6_DnaBD"/>
</dbReference>
<dbReference type="InterPro" id="IPR051615">
    <property type="entry name" value="Transcr_Regulatory_Elem"/>
</dbReference>
<feature type="compositionally biased region" description="Basic and acidic residues" evidence="7">
    <location>
        <begin position="160"/>
        <end position="170"/>
    </location>
</feature>
<keyword evidence="4" id="KW-0238">DNA-binding</keyword>
<keyword evidence="5" id="KW-0804">Transcription</keyword>
<evidence type="ECO:0000256" key="6">
    <source>
        <dbReference type="ARBA" id="ARBA00023242"/>
    </source>
</evidence>
<comment type="caution">
    <text evidence="10">The sequence shown here is derived from an EMBL/GenBank/DDBJ whole genome shotgun (WGS) entry which is preliminary data.</text>
</comment>
<evidence type="ECO:0000256" key="4">
    <source>
        <dbReference type="ARBA" id="ARBA00023125"/>
    </source>
</evidence>
<dbReference type="CDD" id="cd12148">
    <property type="entry name" value="fungal_TF_MHR"/>
    <property type="match status" value="1"/>
</dbReference>
<gene>
    <name evidence="10" type="ORF">IFR04_013582</name>
</gene>
<dbReference type="InterPro" id="IPR007219">
    <property type="entry name" value="XnlR_reg_dom"/>
</dbReference>
<evidence type="ECO:0000313" key="11">
    <source>
        <dbReference type="Proteomes" id="UP000664132"/>
    </source>
</evidence>
<dbReference type="CDD" id="cd00067">
    <property type="entry name" value="GAL4"/>
    <property type="match status" value="1"/>
</dbReference>
<dbReference type="GO" id="GO:0006351">
    <property type="term" value="P:DNA-templated transcription"/>
    <property type="evidence" value="ECO:0007669"/>
    <property type="project" value="InterPro"/>
</dbReference>
<evidence type="ECO:0000256" key="5">
    <source>
        <dbReference type="ARBA" id="ARBA00023163"/>
    </source>
</evidence>
<evidence type="ECO:0000256" key="7">
    <source>
        <dbReference type="SAM" id="MobiDB-lite"/>
    </source>
</evidence>